<dbReference type="EMBL" id="BTSY01000097">
    <property type="protein sequence ID" value="GMT37298.1"/>
    <property type="molecule type" value="Genomic_DNA"/>
</dbReference>
<feature type="region of interest" description="Disordered" evidence="1">
    <location>
        <begin position="68"/>
        <end position="130"/>
    </location>
</feature>
<feature type="compositionally biased region" description="Acidic residues" evidence="1">
    <location>
        <begin position="109"/>
        <end position="123"/>
    </location>
</feature>
<evidence type="ECO:0000256" key="1">
    <source>
        <dbReference type="SAM" id="MobiDB-lite"/>
    </source>
</evidence>
<feature type="compositionally biased region" description="Polar residues" evidence="1">
    <location>
        <begin position="89"/>
        <end position="107"/>
    </location>
</feature>
<reference evidence="2" key="1">
    <citation type="submission" date="2023-10" db="EMBL/GenBank/DDBJ databases">
        <title>Genome assembly of Pristionchus species.</title>
        <authorList>
            <person name="Yoshida K."/>
            <person name="Sommer R.J."/>
        </authorList>
    </citation>
    <scope>NUCLEOTIDE SEQUENCE</scope>
    <source>
        <strain evidence="2">RS5133</strain>
    </source>
</reference>
<comment type="caution">
    <text evidence="2">The sequence shown here is derived from an EMBL/GenBank/DDBJ whole genome shotgun (WGS) entry which is preliminary data.</text>
</comment>
<sequence length="282" mass="32074">MPLTVCFGANFERSMRYDVNLEHAEDTIRALLAQKGFCRISRVTTLIGDTEVPIEGHAQDMDYRAYVEPSTTSPTSTTSSASVPLPLNHDTNQNLPSHESRSPTPQLNDSDEEDNDVDVEGDSSIDSSREVKPFRLKTELNSLISDNNEDDMDESAVHEVHGICVFDREKVSGSIIEFDLVGNMRYAKNGKKILSFIKKGGNVNRHKLWRPRLIRYFERQIMKRSKKYLYPCKDERLCFIAKLQSTGIQLRADILDKCLERRCINKRISLKNAGSITTNTEQ</sequence>
<accession>A0AAV5W166</accession>
<dbReference type="EMBL" id="BTSY01000004">
    <property type="protein sequence ID" value="GMT25565.1"/>
    <property type="molecule type" value="Genomic_DNA"/>
</dbReference>
<dbReference type="Proteomes" id="UP001432322">
    <property type="component" value="Unassembled WGS sequence"/>
</dbReference>
<gene>
    <name evidence="2" type="ORF">PFISCL1PPCAC_16862</name>
    <name evidence="3" type="ORF">PFISCL1PPCAC_28595</name>
</gene>
<protein>
    <submittedName>
        <fullName evidence="2">Uncharacterized protein</fullName>
    </submittedName>
</protein>
<organism evidence="2 4">
    <name type="scientific">Pristionchus fissidentatus</name>
    <dbReference type="NCBI Taxonomy" id="1538716"/>
    <lineage>
        <taxon>Eukaryota</taxon>
        <taxon>Metazoa</taxon>
        <taxon>Ecdysozoa</taxon>
        <taxon>Nematoda</taxon>
        <taxon>Chromadorea</taxon>
        <taxon>Rhabditida</taxon>
        <taxon>Rhabditina</taxon>
        <taxon>Diplogasteromorpha</taxon>
        <taxon>Diplogasteroidea</taxon>
        <taxon>Neodiplogasteridae</taxon>
        <taxon>Pristionchus</taxon>
    </lineage>
</organism>
<evidence type="ECO:0000313" key="2">
    <source>
        <dbReference type="EMBL" id="GMT25565.1"/>
    </source>
</evidence>
<keyword evidence="4" id="KW-1185">Reference proteome</keyword>
<name>A0AAV5W166_9BILA</name>
<dbReference type="AlphaFoldDB" id="A0AAV5W166"/>
<proteinExistence type="predicted"/>
<evidence type="ECO:0000313" key="4">
    <source>
        <dbReference type="Proteomes" id="UP001432322"/>
    </source>
</evidence>
<evidence type="ECO:0000313" key="3">
    <source>
        <dbReference type="EMBL" id="GMT37298.1"/>
    </source>
</evidence>
<feature type="compositionally biased region" description="Low complexity" evidence="1">
    <location>
        <begin position="69"/>
        <end position="80"/>
    </location>
</feature>